<sequence length="270" mass="28466">SIADGALSLLPTTGDLGDAYRQVGGAIEEALSGGVSSEATADAASTEASLTEIIAFNEAVLGAIDGVETLPEVTDAVSALSEIFTPAEGKVSRAPEGVFSHDRTRLLMTVRPRYPSQRGVTYCSQVMEILADDLDQVDLDGLGVHVGVTGTYAYNAETNAVINADMQRTTIIASVGVLVIFYIAFGSIFYSVIAIIPLLVSLVLTMAWAKFAVGGFNLITSFLPALVLGLGIDYGIHFISRYAEERSKGCSLNRALYTAVLRKGKASFLA</sequence>
<feature type="transmembrane region" description="Helical" evidence="6">
    <location>
        <begin position="176"/>
        <end position="209"/>
    </location>
</feature>
<reference evidence="8" key="1">
    <citation type="journal article" date="2014" name="Front. Microbiol.">
        <title>High frequency of phylogenetically diverse reductive dehalogenase-homologous genes in deep subseafloor sedimentary metagenomes.</title>
        <authorList>
            <person name="Kawai M."/>
            <person name="Futagami T."/>
            <person name="Toyoda A."/>
            <person name="Takaki Y."/>
            <person name="Nishi S."/>
            <person name="Hori S."/>
            <person name="Arai W."/>
            <person name="Tsubouchi T."/>
            <person name="Morono Y."/>
            <person name="Uchiyama I."/>
            <person name="Ito T."/>
            <person name="Fujiyama A."/>
            <person name="Inagaki F."/>
            <person name="Takami H."/>
        </authorList>
    </citation>
    <scope>NUCLEOTIDE SEQUENCE</scope>
    <source>
        <strain evidence="8">Expedition CK06-06</strain>
    </source>
</reference>
<evidence type="ECO:0000259" key="7">
    <source>
        <dbReference type="Pfam" id="PF03176"/>
    </source>
</evidence>
<dbReference type="EMBL" id="BARS01022742">
    <property type="protein sequence ID" value="GAG03477.1"/>
    <property type="molecule type" value="Genomic_DNA"/>
</dbReference>
<dbReference type="InterPro" id="IPR004869">
    <property type="entry name" value="MMPL_dom"/>
</dbReference>
<dbReference type="Pfam" id="PF03176">
    <property type="entry name" value="MMPL"/>
    <property type="match status" value="1"/>
</dbReference>
<dbReference type="GO" id="GO:0005886">
    <property type="term" value="C:plasma membrane"/>
    <property type="evidence" value="ECO:0007669"/>
    <property type="project" value="UniProtKB-SubCell"/>
</dbReference>
<feature type="non-terminal residue" evidence="8">
    <location>
        <position position="270"/>
    </location>
</feature>
<protein>
    <recommendedName>
        <fullName evidence="7">Membrane transport protein MMPL domain-containing protein</fullName>
    </recommendedName>
</protein>
<evidence type="ECO:0000313" key="8">
    <source>
        <dbReference type="EMBL" id="GAG03477.1"/>
    </source>
</evidence>
<dbReference type="PANTHER" id="PTHR33406:SF13">
    <property type="entry name" value="MEMBRANE PROTEIN YDFJ"/>
    <property type="match status" value="1"/>
</dbReference>
<accession>X0UWE2</accession>
<feature type="transmembrane region" description="Helical" evidence="6">
    <location>
        <begin position="215"/>
        <end position="236"/>
    </location>
</feature>
<name>X0UWE2_9ZZZZ</name>
<dbReference type="AlphaFoldDB" id="X0UWE2"/>
<comment type="subcellular location">
    <subcellularLocation>
        <location evidence="1">Cell membrane</location>
        <topology evidence="1">Multi-pass membrane protein</topology>
    </subcellularLocation>
</comment>
<dbReference type="InterPro" id="IPR050545">
    <property type="entry name" value="Mycobact_MmpL"/>
</dbReference>
<keyword evidence="4 6" id="KW-1133">Transmembrane helix</keyword>
<evidence type="ECO:0000256" key="4">
    <source>
        <dbReference type="ARBA" id="ARBA00022989"/>
    </source>
</evidence>
<comment type="caution">
    <text evidence="8">The sequence shown here is derived from an EMBL/GenBank/DDBJ whole genome shotgun (WGS) entry which is preliminary data.</text>
</comment>
<keyword evidence="3 6" id="KW-0812">Transmembrane</keyword>
<dbReference type="SUPFAM" id="SSF82866">
    <property type="entry name" value="Multidrug efflux transporter AcrB transmembrane domain"/>
    <property type="match status" value="1"/>
</dbReference>
<keyword evidence="2" id="KW-1003">Cell membrane</keyword>
<dbReference type="Gene3D" id="1.20.1640.10">
    <property type="entry name" value="Multidrug efflux transporter AcrB transmembrane domain"/>
    <property type="match status" value="1"/>
</dbReference>
<feature type="non-terminal residue" evidence="8">
    <location>
        <position position="1"/>
    </location>
</feature>
<gene>
    <name evidence="8" type="ORF">S01H1_36309</name>
</gene>
<evidence type="ECO:0000256" key="1">
    <source>
        <dbReference type="ARBA" id="ARBA00004651"/>
    </source>
</evidence>
<proteinExistence type="predicted"/>
<evidence type="ECO:0000256" key="3">
    <source>
        <dbReference type="ARBA" id="ARBA00022692"/>
    </source>
</evidence>
<dbReference type="PANTHER" id="PTHR33406">
    <property type="entry name" value="MEMBRANE PROTEIN MJ1562-RELATED"/>
    <property type="match status" value="1"/>
</dbReference>
<keyword evidence="5 6" id="KW-0472">Membrane</keyword>
<feature type="domain" description="Membrane transport protein MMPL" evidence="7">
    <location>
        <begin position="67"/>
        <end position="266"/>
    </location>
</feature>
<evidence type="ECO:0000256" key="6">
    <source>
        <dbReference type="SAM" id="Phobius"/>
    </source>
</evidence>
<evidence type="ECO:0000256" key="5">
    <source>
        <dbReference type="ARBA" id="ARBA00023136"/>
    </source>
</evidence>
<evidence type="ECO:0000256" key="2">
    <source>
        <dbReference type="ARBA" id="ARBA00022475"/>
    </source>
</evidence>
<organism evidence="8">
    <name type="scientific">marine sediment metagenome</name>
    <dbReference type="NCBI Taxonomy" id="412755"/>
    <lineage>
        <taxon>unclassified sequences</taxon>
        <taxon>metagenomes</taxon>
        <taxon>ecological metagenomes</taxon>
    </lineage>
</organism>